<accession>A0A9I9DYQ7</accession>
<proteinExistence type="predicted"/>
<reference evidence="1" key="1">
    <citation type="submission" date="2023-03" db="UniProtKB">
        <authorList>
            <consortium name="EnsemblPlants"/>
        </authorList>
    </citation>
    <scope>IDENTIFICATION</scope>
</reference>
<sequence length="52" mass="6189">MRHWIATNLVFHRPIKRRQLFVYDSPSTQKRLLISMLKKGGLRISLVGQRKN</sequence>
<dbReference type="AlphaFoldDB" id="A0A9I9DYQ7"/>
<dbReference type="EnsemblPlants" id="MELO3C025679.2.1">
    <property type="protein sequence ID" value="MELO3C025679.2.1"/>
    <property type="gene ID" value="MELO3C025679.2"/>
</dbReference>
<organism evidence="1">
    <name type="scientific">Cucumis melo</name>
    <name type="common">Muskmelon</name>
    <dbReference type="NCBI Taxonomy" id="3656"/>
    <lineage>
        <taxon>Eukaryota</taxon>
        <taxon>Viridiplantae</taxon>
        <taxon>Streptophyta</taxon>
        <taxon>Embryophyta</taxon>
        <taxon>Tracheophyta</taxon>
        <taxon>Spermatophyta</taxon>
        <taxon>Magnoliopsida</taxon>
        <taxon>eudicotyledons</taxon>
        <taxon>Gunneridae</taxon>
        <taxon>Pentapetalae</taxon>
        <taxon>rosids</taxon>
        <taxon>fabids</taxon>
        <taxon>Cucurbitales</taxon>
        <taxon>Cucurbitaceae</taxon>
        <taxon>Benincaseae</taxon>
        <taxon>Cucumis</taxon>
    </lineage>
</organism>
<protein>
    <submittedName>
        <fullName evidence="1">Uncharacterized protein</fullName>
    </submittedName>
</protein>
<dbReference type="Gramene" id="MELO3C025679.2.1">
    <property type="protein sequence ID" value="MELO3C025679.2.1"/>
    <property type="gene ID" value="MELO3C025679.2"/>
</dbReference>
<evidence type="ECO:0000313" key="1">
    <source>
        <dbReference type="EnsemblPlants" id="MELO3C025679.2.1"/>
    </source>
</evidence>
<name>A0A9I9DYQ7_CUCME</name>